<dbReference type="Proteomes" id="UP000254626">
    <property type="component" value="Unassembled WGS sequence"/>
</dbReference>
<dbReference type="AlphaFoldDB" id="A0AAX2LWG5"/>
<protein>
    <submittedName>
        <fullName evidence="2">Uncharacterized protein</fullName>
    </submittedName>
</protein>
<evidence type="ECO:0000313" key="1">
    <source>
        <dbReference type="EMBL" id="AMF93238.1"/>
    </source>
</evidence>
<name>A0AAX2LWG5_VIBFL</name>
<proteinExistence type="predicted"/>
<evidence type="ECO:0000313" key="3">
    <source>
        <dbReference type="Proteomes" id="UP000057088"/>
    </source>
</evidence>
<keyword evidence="3" id="KW-1185">Reference proteome</keyword>
<dbReference type="KEGG" id="vfl:AL536_07250"/>
<evidence type="ECO:0000313" key="4">
    <source>
        <dbReference type="Proteomes" id="UP000254626"/>
    </source>
</evidence>
<organism evidence="2 4">
    <name type="scientific">Vibrio fluvialis</name>
    <dbReference type="NCBI Taxonomy" id="676"/>
    <lineage>
        <taxon>Bacteria</taxon>
        <taxon>Pseudomonadati</taxon>
        <taxon>Pseudomonadota</taxon>
        <taxon>Gammaproteobacteria</taxon>
        <taxon>Vibrionales</taxon>
        <taxon>Vibrionaceae</taxon>
        <taxon>Vibrio</taxon>
    </lineage>
</organism>
<gene>
    <name evidence="1" type="ORF">AL536_07250</name>
    <name evidence="2" type="ORF">NCTC11327_03480</name>
</gene>
<reference evidence="3" key="1">
    <citation type="submission" date="2015-12" db="EMBL/GenBank/DDBJ databases">
        <title>FDA dAtabase for Regulatory Grade micrObial Sequences (FDA-ARGOS): Supporting development and validation of Infectious Disease Dx tests.</title>
        <authorList>
            <person name="Hoffmann M."/>
            <person name="Allard M."/>
            <person name="Evans P."/>
            <person name="Brown E."/>
            <person name="Tallon L.J."/>
            <person name="Sadzewicz L."/>
            <person name="Sengamalay N."/>
            <person name="Ott S."/>
            <person name="Godinez A."/>
            <person name="Nagaraj S."/>
            <person name="Vyas G."/>
            <person name="Aluvathingal J."/>
            <person name="Nadendla S."/>
            <person name="Geyer C."/>
            <person name="Sichtig H."/>
        </authorList>
    </citation>
    <scope>NUCLEOTIDE SEQUENCE [LARGE SCALE GENOMIC DNA]</scope>
    <source>
        <strain evidence="3">ATCC 33809</strain>
    </source>
</reference>
<dbReference type="GeneID" id="29383341"/>
<evidence type="ECO:0000313" key="2">
    <source>
        <dbReference type="EMBL" id="SUQ26618.1"/>
    </source>
</evidence>
<dbReference type="RefSeq" id="WP_061056012.1">
    <property type="nucleotide sequence ID" value="NZ_CABLBX010000005.1"/>
</dbReference>
<reference evidence="2 4" key="3">
    <citation type="submission" date="2018-06" db="EMBL/GenBank/DDBJ databases">
        <authorList>
            <consortium name="Pathogen Informatics"/>
            <person name="Doyle S."/>
        </authorList>
    </citation>
    <scope>NUCLEOTIDE SEQUENCE [LARGE SCALE GENOMIC DNA]</scope>
    <source>
        <strain evidence="2 4">NCTC11327</strain>
    </source>
</reference>
<accession>A0AAX2LWG5</accession>
<dbReference type="Proteomes" id="UP000057088">
    <property type="component" value="Chromosome 1"/>
</dbReference>
<dbReference type="EMBL" id="CP014034">
    <property type="protein sequence ID" value="AMF93238.1"/>
    <property type="molecule type" value="Genomic_DNA"/>
</dbReference>
<reference evidence="1" key="2">
    <citation type="submission" date="2018-01" db="EMBL/GenBank/DDBJ databases">
        <title>FDA dAtabase for Regulatory Grade micrObial Sequences (FDA-ARGOS): Supporting development and validation of Infectious Disease Dx tests.</title>
        <authorList>
            <person name="Hoffmann M."/>
            <person name="Allard M."/>
            <person name="Evans P."/>
            <person name="Brown E."/>
            <person name="Tallon L."/>
            <person name="Sadzewicz L."/>
            <person name="Sengamalay N."/>
            <person name="Ott S."/>
            <person name="Godinez A."/>
            <person name="Nagaraj S."/>
            <person name="Vyas G."/>
            <person name="Aluvathingal J."/>
            <person name="Nadendla S."/>
            <person name="Geyer C."/>
            <person name="Sichtig H."/>
        </authorList>
    </citation>
    <scope>NUCLEOTIDE SEQUENCE</scope>
    <source>
        <strain evidence="1">ATCC 33809</strain>
    </source>
</reference>
<sequence>MRRVVRFVVVVIALLAGFFVNDIVHYFQNPAPARALNSYCHLSSQACEQNGVSMTLAQDTAHPLVATPLDVQWPDSKADTLLLTLEGLEMDMGQAKFVLKRSANGHYAADLMLPVCTTDSMTWVGTLTDGNKTVYPAIRMQR</sequence>
<dbReference type="EMBL" id="UHIP01000002">
    <property type="protein sequence ID" value="SUQ26618.1"/>
    <property type="molecule type" value="Genomic_DNA"/>
</dbReference>